<accession>A0A4R2MET9</accession>
<sequence length="186" mass="20834">MPSNQLPEQLETERLVIRVPRPGDGPVFNAAVLESLPLLAPWLGWVTPPPTLEQSEANCRRGQARWLLNEDMMAFFFLKGSGRLVGGSGLHGPDWTLRRFEVGYWCRAGHEGQGLITEGVRALADHALGELGANRVFLTCDERNLRSWKLAERAGFRHEGTLVNERLDLQGRLRTTRVYARTPPAP</sequence>
<dbReference type="PANTHER" id="PTHR43441">
    <property type="entry name" value="RIBOSOMAL-PROTEIN-SERINE ACETYLTRANSFERASE"/>
    <property type="match status" value="1"/>
</dbReference>
<dbReference type="InterPro" id="IPR016181">
    <property type="entry name" value="Acyl_CoA_acyltransferase"/>
</dbReference>
<reference evidence="2 3" key="1">
    <citation type="submission" date="2019-03" db="EMBL/GenBank/DDBJ databases">
        <title>Genomic Encyclopedia of Type Strains, Phase IV (KMG-IV): sequencing the most valuable type-strain genomes for metagenomic binning, comparative biology and taxonomic classification.</title>
        <authorList>
            <person name="Goeker M."/>
        </authorList>
    </citation>
    <scope>NUCLEOTIDE SEQUENCE [LARGE SCALE GENOMIC DNA]</scope>
    <source>
        <strain evidence="2 3">DSM 1709</strain>
    </source>
</reference>
<dbReference type="GO" id="GO:1990189">
    <property type="term" value="F:protein N-terminal-serine acetyltransferase activity"/>
    <property type="evidence" value="ECO:0007669"/>
    <property type="project" value="TreeGrafter"/>
</dbReference>
<comment type="caution">
    <text evidence="2">The sequence shown here is derived from an EMBL/GenBank/DDBJ whole genome shotgun (WGS) entry which is preliminary data.</text>
</comment>
<dbReference type="GO" id="GO:0005737">
    <property type="term" value="C:cytoplasm"/>
    <property type="evidence" value="ECO:0007669"/>
    <property type="project" value="TreeGrafter"/>
</dbReference>
<dbReference type="InterPro" id="IPR051908">
    <property type="entry name" value="Ribosomal_N-acetyltransferase"/>
</dbReference>
<dbReference type="GO" id="GO:0008999">
    <property type="term" value="F:protein-N-terminal-alanine acetyltransferase activity"/>
    <property type="evidence" value="ECO:0007669"/>
    <property type="project" value="TreeGrafter"/>
</dbReference>
<dbReference type="PROSITE" id="PS51186">
    <property type="entry name" value="GNAT"/>
    <property type="match status" value="1"/>
</dbReference>
<dbReference type="RefSeq" id="WP_132644371.1">
    <property type="nucleotide sequence ID" value="NZ_CP181386.1"/>
</dbReference>
<gene>
    <name evidence="2" type="ORF">EV684_101234</name>
</gene>
<evidence type="ECO:0000313" key="3">
    <source>
        <dbReference type="Proteomes" id="UP000295106"/>
    </source>
</evidence>
<dbReference type="Gene3D" id="3.40.630.30">
    <property type="match status" value="1"/>
</dbReference>
<dbReference type="OrthoDB" id="5191051at2"/>
<dbReference type="PANTHER" id="PTHR43441:SF3">
    <property type="entry name" value="ACETYLTRANSFERASE"/>
    <property type="match status" value="1"/>
</dbReference>
<dbReference type="Proteomes" id="UP000295106">
    <property type="component" value="Unassembled WGS sequence"/>
</dbReference>
<protein>
    <submittedName>
        <fullName evidence="2">RimJ/RimL family protein N-acetyltransferase</fullName>
    </submittedName>
</protein>
<proteinExistence type="predicted"/>
<evidence type="ECO:0000259" key="1">
    <source>
        <dbReference type="PROSITE" id="PS51186"/>
    </source>
</evidence>
<feature type="domain" description="N-acetyltransferase" evidence="1">
    <location>
        <begin position="15"/>
        <end position="184"/>
    </location>
</feature>
<keyword evidence="2" id="KW-0808">Transferase</keyword>
<name>A0A4R2MET9_RUBGE</name>
<dbReference type="InterPro" id="IPR000182">
    <property type="entry name" value="GNAT_dom"/>
</dbReference>
<organism evidence="2 3">
    <name type="scientific">Rubrivivax gelatinosus</name>
    <name type="common">Rhodocyclus gelatinosus</name>
    <name type="synonym">Rhodopseudomonas gelatinosa</name>
    <dbReference type="NCBI Taxonomy" id="28068"/>
    <lineage>
        <taxon>Bacteria</taxon>
        <taxon>Pseudomonadati</taxon>
        <taxon>Pseudomonadota</taxon>
        <taxon>Betaproteobacteria</taxon>
        <taxon>Burkholderiales</taxon>
        <taxon>Sphaerotilaceae</taxon>
        <taxon>Rubrivivax</taxon>
    </lineage>
</organism>
<dbReference type="Pfam" id="PF13302">
    <property type="entry name" value="Acetyltransf_3"/>
    <property type="match status" value="1"/>
</dbReference>
<evidence type="ECO:0000313" key="2">
    <source>
        <dbReference type="EMBL" id="TCP05362.1"/>
    </source>
</evidence>
<dbReference type="SUPFAM" id="SSF55729">
    <property type="entry name" value="Acyl-CoA N-acyltransferases (Nat)"/>
    <property type="match status" value="1"/>
</dbReference>
<dbReference type="AlphaFoldDB" id="A0A4R2MET9"/>
<dbReference type="EMBL" id="SLXD01000001">
    <property type="protein sequence ID" value="TCP05362.1"/>
    <property type="molecule type" value="Genomic_DNA"/>
</dbReference>
<dbReference type="GeneID" id="99686962"/>